<gene>
    <name evidence="2" type="ORF">INF35_00850</name>
</gene>
<keyword evidence="2" id="KW-0808">Transferase</keyword>
<name>A0ABR9QZS4_9FIRM</name>
<dbReference type="InterPro" id="IPR006083">
    <property type="entry name" value="PRK/URK"/>
</dbReference>
<dbReference type="InterPro" id="IPR027417">
    <property type="entry name" value="P-loop_NTPase"/>
</dbReference>
<evidence type="ECO:0000259" key="1">
    <source>
        <dbReference type="Pfam" id="PF00485"/>
    </source>
</evidence>
<keyword evidence="2" id="KW-0418">Kinase</keyword>
<dbReference type="EMBL" id="JADCKC010000001">
    <property type="protein sequence ID" value="MBE5036354.1"/>
    <property type="molecule type" value="Genomic_DNA"/>
</dbReference>
<dbReference type="Pfam" id="PF00485">
    <property type="entry name" value="PRK"/>
    <property type="match status" value="1"/>
</dbReference>
<dbReference type="Proteomes" id="UP000768567">
    <property type="component" value="Unassembled WGS sequence"/>
</dbReference>
<dbReference type="PANTHER" id="PTHR10285">
    <property type="entry name" value="URIDINE KINASE"/>
    <property type="match status" value="1"/>
</dbReference>
<keyword evidence="3" id="KW-1185">Reference proteome</keyword>
<reference evidence="2 3" key="1">
    <citation type="submission" date="2020-10" db="EMBL/GenBank/DDBJ databases">
        <title>ChiBAC.</title>
        <authorList>
            <person name="Zenner C."/>
            <person name="Hitch T.C.A."/>
            <person name="Clavel T."/>
        </authorList>
    </citation>
    <scope>NUCLEOTIDE SEQUENCE [LARGE SCALE GENOMIC DNA]</scope>
    <source>
        <strain evidence="2 3">DSM 109015</strain>
    </source>
</reference>
<organism evidence="2 3">
    <name type="scientific">Gemmiger gallinarum</name>
    <dbReference type="NCBI Taxonomy" id="2779354"/>
    <lineage>
        <taxon>Bacteria</taxon>
        <taxon>Bacillati</taxon>
        <taxon>Bacillota</taxon>
        <taxon>Clostridia</taxon>
        <taxon>Eubacteriales</taxon>
        <taxon>Gemmiger</taxon>
    </lineage>
</organism>
<dbReference type="GO" id="GO:0016301">
    <property type="term" value="F:kinase activity"/>
    <property type="evidence" value="ECO:0007669"/>
    <property type="project" value="UniProtKB-KW"/>
</dbReference>
<comment type="caution">
    <text evidence="2">The sequence shown here is derived from an EMBL/GenBank/DDBJ whole genome shotgun (WGS) entry which is preliminary data.</text>
</comment>
<dbReference type="SUPFAM" id="SSF52540">
    <property type="entry name" value="P-loop containing nucleoside triphosphate hydrolases"/>
    <property type="match status" value="1"/>
</dbReference>
<protein>
    <submittedName>
        <fullName evidence="2">Nucleoside kinase</fullName>
    </submittedName>
</protein>
<evidence type="ECO:0000313" key="3">
    <source>
        <dbReference type="Proteomes" id="UP000768567"/>
    </source>
</evidence>
<sequence>MVNFAAQRPAEFAELCERQYDARIERAVETILDSGRGLVLLTGPSSSGKTTSAKRLAEAVRKSGRRSEVVSLDDFFVGEGRYPKRADGTDDYECVEALDIPLLQSCLRELAETGECDVPQFDFLTQMPSGRTRHVDCRDGVVIVEGLHAFNPVLTDPLPRTAHLLIYASLREEYCDAVGARTVATRDIRLARRLTRDALFRGHGADFTLDLWPHVCDSENRYIKVFKNRADLVLDTSFSYEPCLWSGLLAPMLETVKPESQHAVRLAALCAQLQPFAPMSREMVPERSILREFIG</sequence>
<accession>A0ABR9QZS4</accession>
<dbReference type="Gene3D" id="3.40.50.300">
    <property type="entry name" value="P-loop containing nucleotide triphosphate hydrolases"/>
    <property type="match status" value="1"/>
</dbReference>
<proteinExistence type="predicted"/>
<evidence type="ECO:0000313" key="2">
    <source>
        <dbReference type="EMBL" id="MBE5036354.1"/>
    </source>
</evidence>
<feature type="domain" description="Phosphoribulokinase/uridine kinase" evidence="1">
    <location>
        <begin position="41"/>
        <end position="235"/>
    </location>
</feature>